<feature type="transmembrane region" description="Helical" evidence="1">
    <location>
        <begin position="197"/>
        <end position="215"/>
    </location>
</feature>
<dbReference type="PANTHER" id="PTHR30012">
    <property type="entry name" value="GENERAL SECRETION PATHWAY PROTEIN"/>
    <property type="match status" value="1"/>
</dbReference>
<dbReference type="EMBL" id="AUZY01007775">
    <property type="protein sequence ID" value="EQD48785.1"/>
    <property type="molecule type" value="Genomic_DNA"/>
</dbReference>
<evidence type="ECO:0000256" key="1">
    <source>
        <dbReference type="SAM" id="Phobius"/>
    </source>
</evidence>
<accession>T1B343</accession>
<proteinExistence type="predicted"/>
<reference evidence="2" key="1">
    <citation type="submission" date="2013-08" db="EMBL/GenBank/DDBJ databases">
        <authorList>
            <person name="Mendez C."/>
            <person name="Richter M."/>
            <person name="Ferrer M."/>
            <person name="Sanchez J."/>
        </authorList>
    </citation>
    <scope>NUCLEOTIDE SEQUENCE</scope>
</reference>
<dbReference type="AlphaFoldDB" id="T1B343"/>
<dbReference type="PANTHER" id="PTHR30012:SF0">
    <property type="entry name" value="TYPE II SECRETION SYSTEM PROTEIN F-RELATED"/>
    <property type="match status" value="1"/>
</dbReference>
<feature type="transmembrane region" description="Helical" evidence="1">
    <location>
        <begin position="145"/>
        <end position="167"/>
    </location>
</feature>
<sequence>MIALNADGAGRRKRPDLGYQCALWVWKRTGKEKLYRRLDRVLRRPSINIVSVVDEMVRRAQRRGRTDVEAIALGEVQRRMQAGCPVSESFGDMVDPVERMLLQGGENAIGGGEEGRRTGLQRVFALLVRRLDAARRMRQAVFRAWANLVIYCAMILASLMAFSDYVIPRIALLYPVSRWGEVATSMLVASRMVRSDGFILVLGALVLFGLSLPFIQPYWTGRLRRVLDRFPPLGFYRLQQGGAWLASIPALTASGRLKAYDALVETERLSKPWMRERLRAIRKGMTGGLGMGRAMQQSGYAFPDREIVDEISLYESQGLDIESVLQEVADAWAETGYERVVRQADAILSGARVIFAFIVLWFTLGIVMLQVQMPNYFMSVAHLG</sequence>
<gene>
    <name evidence="2" type="ORF">B1B_11920</name>
</gene>
<keyword evidence="1" id="KW-0812">Transmembrane</keyword>
<reference evidence="2" key="2">
    <citation type="journal article" date="2014" name="ISME J.">
        <title>Microbial stratification in low pH oxic and suboxic macroscopic growths along an acid mine drainage.</title>
        <authorList>
            <person name="Mendez-Garcia C."/>
            <person name="Mesa V."/>
            <person name="Sprenger R.R."/>
            <person name="Richter M."/>
            <person name="Diez M.S."/>
            <person name="Solano J."/>
            <person name="Bargiela R."/>
            <person name="Golyshina O.V."/>
            <person name="Manteca A."/>
            <person name="Ramos J.L."/>
            <person name="Gallego J.R."/>
            <person name="Llorente I."/>
            <person name="Martins Dos Santos V.A."/>
            <person name="Jensen O.N."/>
            <person name="Pelaez A.I."/>
            <person name="Sanchez J."/>
            <person name="Ferrer M."/>
        </authorList>
    </citation>
    <scope>NUCLEOTIDE SEQUENCE</scope>
</reference>
<name>T1B343_9ZZZZ</name>
<comment type="caution">
    <text evidence="2">The sequence shown here is derived from an EMBL/GenBank/DDBJ whole genome shotgun (WGS) entry which is preliminary data.</text>
</comment>
<keyword evidence="1" id="KW-1133">Transmembrane helix</keyword>
<dbReference type="InterPro" id="IPR003004">
    <property type="entry name" value="GspF/PilC"/>
</dbReference>
<evidence type="ECO:0000313" key="2">
    <source>
        <dbReference type="EMBL" id="EQD48785.1"/>
    </source>
</evidence>
<keyword evidence="1" id="KW-0472">Membrane</keyword>
<feature type="transmembrane region" description="Helical" evidence="1">
    <location>
        <begin position="353"/>
        <end position="373"/>
    </location>
</feature>
<organism evidence="2">
    <name type="scientific">mine drainage metagenome</name>
    <dbReference type="NCBI Taxonomy" id="410659"/>
    <lineage>
        <taxon>unclassified sequences</taxon>
        <taxon>metagenomes</taxon>
        <taxon>ecological metagenomes</taxon>
    </lineage>
</organism>
<protein>
    <submittedName>
        <fullName evidence="2">Type IV pilus biogenesis protein</fullName>
    </submittedName>
</protein>